<dbReference type="GO" id="GO:0005829">
    <property type="term" value="C:cytosol"/>
    <property type="evidence" value="ECO:0007669"/>
    <property type="project" value="TreeGrafter"/>
</dbReference>
<dbReference type="GO" id="GO:0005524">
    <property type="term" value="F:ATP binding"/>
    <property type="evidence" value="ECO:0007669"/>
    <property type="project" value="UniProtKB-UniRule"/>
</dbReference>
<comment type="caution">
    <text evidence="10">The sequence shown here is derived from an EMBL/GenBank/DDBJ whole genome shotgun (WGS) entry which is preliminary data.</text>
</comment>
<dbReference type="GO" id="GO:0000049">
    <property type="term" value="F:tRNA binding"/>
    <property type="evidence" value="ECO:0007669"/>
    <property type="project" value="UniProtKB-UniRule"/>
</dbReference>
<feature type="binding site" evidence="8">
    <location>
        <begin position="190"/>
        <end position="191"/>
    </location>
    <ligand>
        <name>ATP</name>
        <dbReference type="ChEBI" id="CHEBI:30616"/>
    </ligand>
</feature>
<dbReference type="RefSeq" id="WP_338003899.1">
    <property type="nucleotide sequence ID" value="NZ_JAOPKA010000006.1"/>
</dbReference>
<evidence type="ECO:0000313" key="11">
    <source>
        <dbReference type="EMBL" id="MCU4971198.1"/>
    </source>
</evidence>
<dbReference type="SUPFAM" id="SSF52402">
    <property type="entry name" value="Adenine nucleotide alpha hydrolases-like"/>
    <property type="match status" value="1"/>
</dbReference>
<comment type="similarity">
    <text evidence="8">Belongs to the ThiI family.</text>
</comment>
<feature type="domain" description="THUMP" evidence="9">
    <location>
        <begin position="65"/>
        <end position="172"/>
    </location>
</feature>
<dbReference type="AlphaFoldDB" id="A0AAP2Z0Y1"/>
<dbReference type="Gene3D" id="3.40.50.620">
    <property type="entry name" value="HUPs"/>
    <property type="match status" value="1"/>
</dbReference>
<evidence type="ECO:0000256" key="6">
    <source>
        <dbReference type="ARBA" id="ARBA00022884"/>
    </source>
</evidence>
<keyword evidence="6 8" id="KW-0694">RNA-binding</keyword>
<keyword evidence="1 8" id="KW-0963">Cytoplasm</keyword>
<dbReference type="InterPro" id="IPR049962">
    <property type="entry name" value="THUMP_ThiI"/>
</dbReference>
<comment type="pathway">
    <text evidence="8">Cofactor biosynthesis; thiamine diphosphate biosynthesis.</text>
</comment>
<dbReference type="InterPro" id="IPR014729">
    <property type="entry name" value="Rossmann-like_a/b/a_fold"/>
</dbReference>
<accession>A0AAP2Z0Y1</accession>
<dbReference type="PROSITE" id="PS51165">
    <property type="entry name" value="THUMP"/>
    <property type="match status" value="1"/>
</dbReference>
<evidence type="ECO:0000256" key="1">
    <source>
        <dbReference type="ARBA" id="ARBA00022490"/>
    </source>
</evidence>
<dbReference type="Pfam" id="PF02568">
    <property type="entry name" value="ThiI"/>
    <property type="match status" value="1"/>
</dbReference>
<evidence type="ECO:0000313" key="13">
    <source>
        <dbReference type="Proteomes" id="UP001321018"/>
    </source>
</evidence>
<proteinExistence type="inferred from homology"/>
<reference evidence="10 12" key="1">
    <citation type="submission" date="2022-09" db="EMBL/GenBank/DDBJ databases">
        <title>Enrichment on poylsaccharides allowed isolation of novel metabolic and taxonomic groups of Haloarchaea.</title>
        <authorList>
            <person name="Sorokin D.Y."/>
            <person name="Elcheninov A.G."/>
            <person name="Khizhniak T.V."/>
            <person name="Kolganova T.V."/>
            <person name="Kublanov I.V."/>
        </authorList>
    </citation>
    <scope>NUCLEOTIDE SEQUENCE</scope>
    <source>
        <strain evidence="11 12">AArc-m2/3/4</strain>
        <strain evidence="10">AArc-xg1-1</strain>
    </source>
</reference>
<feature type="binding site" evidence="8">
    <location>
        <position position="295"/>
    </location>
    <ligand>
        <name>ATP</name>
        <dbReference type="ChEBI" id="CHEBI:30616"/>
    </ligand>
</feature>
<evidence type="ECO:0000256" key="5">
    <source>
        <dbReference type="ARBA" id="ARBA00022840"/>
    </source>
</evidence>
<dbReference type="GO" id="GO:0004810">
    <property type="term" value="F:CCA tRNA nucleotidyltransferase activity"/>
    <property type="evidence" value="ECO:0007669"/>
    <property type="project" value="InterPro"/>
</dbReference>
<feature type="binding site" evidence="8">
    <location>
        <position position="273"/>
    </location>
    <ligand>
        <name>ATP</name>
        <dbReference type="ChEBI" id="CHEBI:30616"/>
    </ligand>
</feature>
<comment type="function">
    <text evidence="8">Catalyzes the ATP-dependent transfer of a sulfur to tRNA to produce 4-thiouridine in position 8 of tRNAs, which functions as a near-UV photosensor. Also catalyzes the transfer of sulfur to the sulfur carrier protein ThiS, forming ThiS-thiocarboxylate. This is a step in the synthesis of thiazole, in the thiamine biosynthesis pathway. The sulfur is donated as persulfide by IscS.</text>
</comment>
<dbReference type="PANTHER" id="PTHR43209">
    <property type="entry name" value="TRNA SULFURTRANSFERASE"/>
    <property type="match status" value="1"/>
</dbReference>
<evidence type="ECO:0000256" key="2">
    <source>
        <dbReference type="ARBA" id="ARBA00022555"/>
    </source>
</evidence>
<comment type="subcellular location">
    <subcellularLocation>
        <location evidence="8">Cytoplasm</location>
    </subcellularLocation>
</comment>
<dbReference type="EMBL" id="JAOPKB010000001">
    <property type="protein sequence ID" value="MCU4971198.1"/>
    <property type="molecule type" value="Genomic_DNA"/>
</dbReference>
<keyword evidence="12" id="KW-1185">Reference proteome</keyword>
<dbReference type="Gene3D" id="3.30.2130.30">
    <property type="match status" value="1"/>
</dbReference>
<dbReference type="InterPro" id="IPR004114">
    <property type="entry name" value="THUMP_dom"/>
</dbReference>
<organism evidence="10 13">
    <name type="scientific">Natronoglomus mannanivorans</name>
    <dbReference type="NCBI Taxonomy" id="2979990"/>
    <lineage>
        <taxon>Archaea</taxon>
        <taxon>Methanobacteriati</taxon>
        <taxon>Methanobacteriota</taxon>
        <taxon>Stenosarchaea group</taxon>
        <taxon>Halobacteria</taxon>
        <taxon>Halobacteriales</taxon>
        <taxon>Natrialbaceae</taxon>
        <taxon>Natronoglomus</taxon>
    </lineage>
</organism>
<dbReference type="EMBL" id="JAOPKA010000006">
    <property type="protein sequence ID" value="MCU4742064.1"/>
    <property type="molecule type" value="Genomic_DNA"/>
</dbReference>
<gene>
    <name evidence="8" type="primary">thiI</name>
    <name evidence="11" type="ORF">OB955_00400</name>
    <name evidence="10" type="ORF">OB960_11715</name>
</gene>
<dbReference type="GO" id="GO:0009228">
    <property type="term" value="P:thiamine biosynthetic process"/>
    <property type="evidence" value="ECO:0007669"/>
    <property type="project" value="UniProtKB-KW"/>
</dbReference>
<dbReference type="Pfam" id="PF02926">
    <property type="entry name" value="THUMP"/>
    <property type="match status" value="1"/>
</dbReference>
<keyword evidence="5 8" id="KW-0067">ATP-binding</keyword>
<dbReference type="Pfam" id="PF22025">
    <property type="entry name" value="ThiI_fer"/>
    <property type="match status" value="1"/>
</dbReference>
<feature type="binding site" evidence="8">
    <location>
        <position position="304"/>
    </location>
    <ligand>
        <name>ATP</name>
        <dbReference type="ChEBI" id="CHEBI:30616"/>
    </ligand>
</feature>
<dbReference type="EC" id="2.8.1.4" evidence="8"/>
<dbReference type="Proteomes" id="UP001320972">
    <property type="component" value="Unassembled WGS sequence"/>
</dbReference>
<keyword evidence="7 8" id="KW-0784">Thiamine biosynthesis</keyword>
<name>A0AAP2Z0Y1_9EURY</name>
<keyword evidence="3 8" id="KW-0808">Transferase</keyword>
<keyword evidence="4 8" id="KW-0547">Nucleotide-binding</keyword>
<dbReference type="GO" id="GO:0140741">
    <property type="term" value="F:tRNA-uracil-4 sulfurtransferase activity"/>
    <property type="evidence" value="ECO:0007669"/>
    <property type="project" value="UniProtKB-EC"/>
</dbReference>
<dbReference type="GO" id="GO:0002937">
    <property type="term" value="P:tRNA 4-thiouridine biosynthesis"/>
    <property type="evidence" value="ECO:0007669"/>
    <property type="project" value="TreeGrafter"/>
</dbReference>
<keyword evidence="2 8" id="KW-0820">tRNA-binding</keyword>
<dbReference type="CDD" id="cd11716">
    <property type="entry name" value="THUMP_ThiI"/>
    <property type="match status" value="1"/>
</dbReference>
<protein>
    <recommendedName>
        <fullName evidence="8">Probable tRNA sulfurtransferase</fullName>
        <ecNumber evidence="8">2.8.1.4</ecNumber>
    </recommendedName>
    <alternativeName>
        <fullName evidence="8">Sulfur carrier protein ThiS sulfurtransferase</fullName>
    </alternativeName>
    <alternativeName>
        <fullName evidence="8">Thiamine biosynthesis protein ThiI</fullName>
    </alternativeName>
    <alternativeName>
        <fullName evidence="8">tRNA 4-thiouridine synthase</fullName>
    </alternativeName>
</protein>
<dbReference type="Proteomes" id="UP001321018">
    <property type="component" value="Unassembled WGS sequence"/>
</dbReference>
<evidence type="ECO:0000256" key="7">
    <source>
        <dbReference type="ARBA" id="ARBA00022977"/>
    </source>
</evidence>
<dbReference type="SMART" id="SM00981">
    <property type="entry name" value="THUMP"/>
    <property type="match status" value="1"/>
</dbReference>
<dbReference type="SUPFAM" id="SSF143437">
    <property type="entry name" value="THUMP domain-like"/>
    <property type="match status" value="1"/>
</dbReference>
<dbReference type="PANTHER" id="PTHR43209:SF1">
    <property type="entry name" value="TRNA SULFURTRANSFERASE"/>
    <property type="match status" value="1"/>
</dbReference>
<comment type="catalytic activity">
    <reaction evidence="8">
        <text>[ThiI sulfur-carrier protein]-S-sulfanyl-L-cysteine + a uridine in tRNA + 2 reduced [2Fe-2S]-[ferredoxin] + ATP + H(+) = [ThiI sulfur-carrier protein]-L-cysteine + a 4-thiouridine in tRNA + 2 oxidized [2Fe-2S]-[ferredoxin] + AMP + diphosphate</text>
        <dbReference type="Rhea" id="RHEA:24176"/>
        <dbReference type="Rhea" id="RHEA-COMP:10000"/>
        <dbReference type="Rhea" id="RHEA-COMP:10001"/>
        <dbReference type="Rhea" id="RHEA-COMP:13337"/>
        <dbReference type="Rhea" id="RHEA-COMP:13338"/>
        <dbReference type="Rhea" id="RHEA-COMP:13339"/>
        <dbReference type="Rhea" id="RHEA-COMP:13340"/>
        <dbReference type="ChEBI" id="CHEBI:15378"/>
        <dbReference type="ChEBI" id="CHEBI:29950"/>
        <dbReference type="ChEBI" id="CHEBI:30616"/>
        <dbReference type="ChEBI" id="CHEBI:33019"/>
        <dbReference type="ChEBI" id="CHEBI:33737"/>
        <dbReference type="ChEBI" id="CHEBI:33738"/>
        <dbReference type="ChEBI" id="CHEBI:61963"/>
        <dbReference type="ChEBI" id="CHEBI:65315"/>
        <dbReference type="ChEBI" id="CHEBI:136798"/>
        <dbReference type="ChEBI" id="CHEBI:456215"/>
        <dbReference type="EC" id="2.8.1.4"/>
    </reaction>
</comment>
<evidence type="ECO:0000256" key="8">
    <source>
        <dbReference type="HAMAP-Rule" id="MF_00021"/>
    </source>
</evidence>
<comment type="caution">
    <text evidence="8">Lacks conserved residue(s) required for the propagation of feature annotation.</text>
</comment>
<evidence type="ECO:0000313" key="10">
    <source>
        <dbReference type="EMBL" id="MCU4742064.1"/>
    </source>
</evidence>
<comment type="catalytic activity">
    <reaction evidence="8">
        <text>[ThiS sulfur-carrier protein]-C-terminal Gly-Gly-AMP + S-sulfanyl-L-cysteinyl-[cysteine desulfurase] + AH2 = [ThiS sulfur-carrier protein]-C-terminal-Gly-aminoethanethioate + L-cysteinyl-[cysteine desulfurase] + A + AMP + 2 H(+)</text>
        <dbReference type="Rhea" id="RHEA:43340"/>
        <dbReference type="Rhea" id="RHEA-COMP:12157"/>
        <dbReference type="Rhea" id="RHEA-COMP:12158"/>
        <dbReference type="Rhea" id="RHEA-COMP:12910"/>
        <dbReference type="Rhea" id="RHEA-COMP:19908"/>
        <dbReference type="ChEBI" id="CHEBI:13193"/>
        <dbReference type="ChEBI" id="CHEBI:15378"/>
        <dbReference type="ChEBI" id="CHEBI:17499"/>
        <dbReference type="ChEBI" id="CHEBI:29950"/>
        <dbReference type="ChEBI" id="CHEBI:61963"/>
        <dbReference type="ChEBI" id="CHEBI:90618"/>
        <dbReference type="ChEBI" id="CHEBI:232372"/>
        <dbReference type="ChEBI" id="CHEBI:456215"/>
    </reaction>
</comment>
<dbReference type="GO" id="GO:0052837">
    <property type="term" value="P:thiazole biosynthetic process"/>
    <property type="evidence" value="ECO:0007669"/>
    <property type="project" value="TreeGrafter"/>
</dbReference>
<dbReference type="InterPro" id="IPR020536">
    <property type="entry name" value="ThiI_AANH"/>
</dbReference>
<evidence type="ECO:0000256" key="4">
    <source>
        <dbReference type="ARBA" id="ARBA00022741"/>
    </source>
</evidence>
<dbReference type="InterPro" id="IPR003720">
    <property type="entry name" value="tRNA_STrfase"/>
</dbReference>
<evidence type="ECO:0000259" key="9">
    <source>
        <dbReference type="PROSITE" id="PS51165"/>
    </source>
</evidence>
<dbReference type="InterPro" id="IPR050102">
    <property type="entry name" value="tRNA_sulfurtransferase_ThiI"/>
</dbReference>
<evidence type="ECO:0000256" key="3">
    <source>
        <dbReference type="ARBA" id="ARBA00022679"/>
    </source>
</evidence>
<dbReference type="InterPro" id="IPR054173">
    <property type="entry name" value="ThiI_fer"/>
</dbReference>
<dbReference type="HAMAP" id="MF_00021">
    <property type="entry name" value="ThiI"/>
    <property type="match status" value="1"/>
</dbReference>
<sequence>MHPPGADTVLVRHGDVNTKSNTVKRYMEGILVENLEALLDDREVPGDVEQRWNRPLIHTTEDDVEAALEAATDAFGVVSASACRRVEPEPDAIYEVLVEAAREHYDGGTFAVDARRAEKDLPFTSEDIAREGGTAIWEAVQEEFEPEVDLDDPDITFGVEVHDDVAFVYLGSVDGPGGLPLGSQAPMVALVSGGIDSPVAAYEIMKRGSRVIPVYVDLGDYGGPDHEARAMETVATLSRYAPNFDMNVYRVPGGETVALLAETMEEGRMLSLRRFFYRIAEHIAEHTNASGIVTGEAIGQKSSQTGQNFAATSRVTDLPIHRPLLTWDKQDIVARAREIGTYDDSTINAGCNRVAPDRAETNAQLERLLEVEPDDLFERAEVAAREATLIDIGS</sequence>
<dbReference type="GO" id="GO:0009229">
    <property type="term" value="P:thiamine diphosphate biosynthetic process"/>
    <property type="evidence" value="ECO:0007669"/>
    <property type="project" value="UniProtKB-UniRule"/>
</dbReference>
<evidence type="ECO:0000313" key="12">
    <source>
        <dbReference type="Proteomes" id="UP001320972"/>
    </source>
</evidence>